<evidence type="ECO:0000313" key="2">
    <source>
        <dbReference type="Proteomes" id="UP000464658"/>
    </source>
</evidence>
<dbReference type="Proteomes" id="UP000464658">
    <property type="component" value="Chromosome"/>
</dbReference>
<protein>
    <submittedName>
        <fullName evidence="1">Uncharacterized protein</fullName>
    </submittedName>
</protein>
<gene>
    <name evidence="1" type="ORF">BsIDN1_19150</name>
</gene>
<evidence type="ECO:0000313" key="1">
    <source>
        <dbReference type="EMBL" id="BBP88297.1"/>
    </source>
</evidence>
<proteinExistence type="predicted"/>
<sequence length="81" mass="9242">MTGRYVISCSHFPFYDGKGLYFTRIHPEQSYVVAAKNNQTTPQDGMYLGIDQPAHSLRTAEWDGEEVVLIGGEGHKRTRRR</sequence>
<accession>A0A5S9M470</accession>
<name>A0A5S9M470_BACIA</name>
<dbReference type="EMBL" id="AP021906">
    <property type="protein sequence ID" value="BBP88297.1"/>
    <property type="molecule type" value="Genomic_DNA"/>
</dbReference>
<organism evidence="1 2">
    <name type="scientific">Bacillus safensis</name>
    <dbReference type="NCBI Taxonomy" id="561879"/>
    <lineage>
        <taxon>Bacteria</taxon>
        <taxon>Bacillati</taxon>
        <taxon>Bacillota</taxon>
        <taxon>Bacilli</taxon>
        <taxon>Bacillales</taxon>
        <taxon>Bacillaceae</taxon>
        <taxon>Bacillus</taxon>
    </lineage>
</organism>
<reference evidence="1 2" key="1">
    <citation type="submission" date="2019-12" db="EMBL/GenBank/DDBJ databases">
        <title>Full genome sequence of a Bacillus safensis strain isolated from commercially available natto in Indonesia.</title>
        <authorList>
            <person name="Yoshida M."/>
            <person name="Uomi M."/>
            <person name="Waturangi D."/>
            <person name="Ekaputri J.J."/>
            <person name="Setiamarga D.H.E."/>
        </authorList>
    </citation>
    <scope>NUCLEOTIDE SEQUENCE [LARGE SCALE GENOMIC DNA]</scope>
    <source>
        <strain evidence="1 2">IDN1</strain>
    </source>
</reference>
<dbReference type="AlphaFoldDB" id="A0A5S9M470"/>